<feature type="signal peptide" evidence="2">
    <location>
        <begin position="1"/>
        <end position="24"/>
    </location>
</feature>
<evidence type="ECO:0000256" key="1">
    <source>
        <dbReference type="SAM" id="MobiDB-lite"/>
    </source>
</evidence>
<name>U2KXL0_9FIRM</name>
<dbReference type="OrthoDB" id="9812829at2"/>
<organism evidence="3 4">
    <name type="scientific">Ruminococcus callidus ATCC 27760</name>
    <dbReference type="NCBI Taxonomy" id="411473"/>
    <lineage>
        <taxon>Bacteria</taxon>
        <taxon>Bacillati</taxon>
        <taxon>Bacillota</taxon>
        <taxon>Clostridia</taxon>
        <taxon>Eubacteriales</taxon>
        <taxon>Oscillospiraceae</taxon>
        <taxon>Ruminococcus</taxon>
    </lineage>
</organism>
<feature type="compositionally biased region" description="Gly residues" evidence="1">
    <location>
        <begin position="717"/>
        <end position="746"/>
    </location>
</feature>
<dbReference type="Proteomes" id="UP000016662">
    <property type="component" value="Unassembled WGS sequence"/>
</dbReference>
<dbReference type="InterPro" id="IPR025584">
    <property type="entry name" value="Cthe_2159"/>
</dbReference>
<proteinExistence type="predicted"/>
<dbReference type="eggNOG" id="ENOG502Z8AD">
    <property type="taxonomic scope" value="Bacteria"/>
</dbReference>
<evidence type="ECO:0000313" key="4">
    <source>
        <dbReference type="Proteomes" id="UP000016662"/>
    </source>
</evidence>
<dbReference type="HOGENOM" id="CLU_021406_1_1_9"/>
<comment type="caution">
    <text evidence="3">The sequence shown here is derived from an EMBL/GenBank/DDBJ whole genome shotgun (WGS) entry which is preliminary data.</text>
</comment>
<dbReference type="STRING" id="411473.RUMCAL_00602"/>
<accession>U2KXL0</accession>
<evidence type="ECO:0000256" key="2">
    <source>
        <dbReference type="SAM" id="SignalP"/>
    </source>
</evidence>
<evidence type="ECO:0000313" key="3">
    <source>
        <dbReference type="EMBL" id="ERJ97022.1"/>
    </source>
</evidence>
<dbReference type="EMBL" id="AWVF01000069">
    <property type="protein sequence ID" value="ERJ97022.1"/>
    <property type="molecule type" value="Genomic_DNA"/>
</dbReference>
<gene>
    <name evidence="3" type="ORF">RUMCAL_00602</name>
</gene>
<dbReference type="RefSeq" id="WP_021681778.1">
    <property type="nucleotide sequence ID" value="NZ_KI260377.1"/>
</dbReference>
<dbReference type="AlphaFoldDB" id="U2KXL0"/>
<feature type="region of interest" description="Disordered" evidence="1">
    <location>
        <begin position="698"/>
        <end position="759"/>
    </location>
</feature>
<keyword evidence="4" id="KW-1185">Reference proteome</keyword>
<sequence>MQKKIFAWAMSMAVAAMITCTGCAQNNNSSGTDSGSSTAQTTTLDDNDTAEAAVGQSLSAIQSGEAGVTTDEDDLCDNYDAFDAEITLEDDSTKVKGNTKAVSVKDNCITISAGGTYRLSGKLTKGQVLVTGSEKVKLYLDGVEITSPSGPALVCTNEKRTILSLAKGSQNTLTDSADNADTEINGCNVSACALFAQDKLTINGSGSLTVTGSSVDGIVCKDDLKLVNGTITVEAAQDGVKGKDCVAMFGADLNVTAGNDGIKSTESNDDTKGFLQLEQGSATVQAGGDCLQAETLVWIADGTYHLTSSGTAVNTETGEANSSKGIHCGGDVEIAGGKLTIDAAEDGVNCTGSLELQAGEVDVTSAEDGIQADGDLTVSGGAVTITTTGTVAASAQDDFQPNNFGGNGNTPPGNADYRQNAAASDASAIPAAAMQTIADSSTDAGASAAVAMTTAAEDATSKGIKCGGNLTMSGGSCTIDSTDHAVHAAGTAVFSGTTLEITSDNKGISSHGNLEISGGDITIHSCTEGVESKAEMTISGGNVRILDASDDGLNTGGSDSGSHAVTISGGYIYVNASGDGVDSNSTWEMSGGTLLVCGSTSGGDGSLDADGNMTYTGGTLLALSSKGMMEYPESGCLIATNCNAAAGEQISIVDKNGTVLATLQSPKAVSDVIYGIGDSDSADYTIVTGGTYDGTLNEDGYGEGGSVSGGTEVTANGGTGSMNGGAPAGGGRGGAPNGAPNGGQGGTPPEMPNSNNSGS</sequence>
<feature type="chain" id="PRO_5004629679" description="Carbohydrate-binding domain-containing protein" evidence="2">
    <location>
        <begin position="25"/>
        <end position="759"/>
    </location>
</feature>
<dbReference type="Pfam" id="PF14262">
    <property type="entry name" value="Cthe_2159"/>
    <property type="match status" value="2"/>
</dbReference>
<evidence type="ECO:0008006" key="5">
    <source>
        <dbReference type="Google" id="ProtNLM"/>
    </source>
</evidence>
<dbReference type="PATRIC" id="fig|411473.3.peg.473"/>
<reference evidence="3 4" key="1">
    <citation type="submission" date="2013-07" db="EMBL/GenBank/DDBJ databases">
        <authorList>
            <person name="Weinstock G."/>
            <person name="Sodergren E."/>
            <person name="Wylie T."/>
            <person name="Fulton L."/>
            <person name="Fulton R."/>
            <person name="Fronick C."/>
            <person name="O'Laughlin M."/>
            <person name="Godfrey J."/>
            <person name="Miner T."/>
            <person name="Herter B."/>
            <person name="Appelbaum E."/>
            <person name="Cordes M."/>
            <person name="Lek S."/>
            <person name="Wollam A."/>
            <person name="Pepin K.H."/>
            <person name="Palsikar V.B."/>
            <person name="Mitreva M."/>
            <person name="Wilson R.K."/>
        </authorList>
    </citation>
    <scope>NUCLEOTIDE SEQUENCE [LARGE SCALE GENOMIC DNA]</scope>
    <source>
        <strain evidence="3 4">ATCC 27760</strain>
    </source>
</reference>
<keyword evidence="2" id="KW-0732">Signal</keyword>
<protein>
    <recommendedName>
        <fullName evidence="5">Carbohydrate-binding domain-containing protein</fullName>
    </recommendedName>
</protein>